<dbReference type="InterPro" id="IPR006311">
    <property type="entry name" value="TAT_signal"/>
</dbReference>
<evidence type="ECO:0000256" key="2">
    <source>
        <dbReference type="ARBA" id="ARBA00022576"/>
    </source>
</evidence>
<evidence type="ECO:0000259" key="5">
    <source>
        <dbReference type="Pfam" id="PF00155"/>
    </source>
</evidence>
<dbReference type="GO" id="GO:0004400">
    <property type="term" value="F:histidinol-phosphate transaminase activity"/>
    <property type="evidence" value="ECO:0007669"/>
    <property type="project" value="UniProtKB-EC"/>
</dbReference>
<reference evidence="6 7" key="1">
    <citation type="submission" date="2024-02" db="EMBL/GenBank/DDBJ databases">
        <title>A Gaetbulibacter species isolated from tidal flats and genomic insights of their niches.</title>
        <authorList>
            <person name="Ye Y."/>
        </authorList>
    </citation>
    <scope>NUCLEOTIDE SEQUENCE [LARGE SCALE GENOMIC DNA]</scope>
    <source>
        <strain evidence="6 7">KYW382</strain>
    </source>
</reference>
<keyword evidence="4" id="KW-0663">Pyridoxal phosphate</keyword>
<comment type="caution">
    <text evidence="6">The sequence shown here is derived from an EMBL/GenBank/DDBJ whole genome shotgun (WGS) entry which is preliminary data.</text>
</comment>
<dbReference type="CDD" id="cd00609">
    <property type="entry name" value="AAT_like"/>
    <property type="match status" value="1"/>
</dbReference>
<evidence type="ECO:0000256" key="3">
    <source>
        <dbReference type="ARBA" id="ARBA00022679"/>
    </source>
</evidence>
<gene>
    <name evidence="6" type="ORF">V8G58_12005</name>
</gene>
<accession>A0ABW7N1W6</accession>
<dbReference type="PROSITE" id="PS51318">
    <property type="entry name" value="TAT"/>
    <property type="match status" value="1"/>
</dbReference>
<dbReference type="InterPro" id="IPR015421">
    <property type="entry name" value="PyrdxlP-dep_Trfase_major"/>
</dbReference>
<keyword evidence="2 6" id="KW-0032">Aminotransferase</keyword>
<dbReference type="EMBL" id="JBAWKB010000004">
    <property type="protein sequence ID" value="MFH6772658.1"/>
    <property type="molecule type" value="Genomic_DNA"/>
</dbReference>
<dbReference type="Gene3D" id="3.40.640.10">
    <property type="entry name" value="Type I PLP-dependent aspartate aminotransferase-like (Major domain)"/>
    <property type="match status" value="1"/>
</dbReference>
<protein>
    <submittedName>
        <fullName evidence="6">Histidinol-phosphate transaminase</fullName>
        <ecNumber evidence="6">2.6.1.9</ecNumber>
    </submittedName>
</protein>
<evidence type="ECO:0000256" key="1">
    <source>
        <dbReference type="ARBA" id="ARBA00007970"/>
    </source>
</evidence>
<comment type="similarity">
    <text evidence="1">Belongs to the class-II pyridoxal-phosphate-dependent aminotransferase family. Histidinol-phosphate aminotransferase subfamily.</text>
</comment>
<evidence type="ECO:0000313" key="6">
    <source>
        <dbReference type="EMBL" id="MFH6772658.1"/>
    </source>
</evidence>
<dbReference type="PANTHER" id="PTHR43643">
    <property type="entry name" value="HISTIDINOL-PHOSPHATE AMINOTRANSFERASE 2"/>
    <property type="match status" value="1"/>
</dbReference>
<dbReference type="Proteomes" id="UP001610100">
    <property type="component" value="Unassembled WGS sequence"/>
</dbReference>
<dbReference type="RefSeq" id="WP_344741921.1">
    <property type="nucleotide sequence ID" value="NZ_BAABAY010000006.1"/>
</dbReference>
<dbReference type="PANTHER" id="PTHR43643:SF3">
    <property type="entry name" value="HISTIDINOL-PHOSPHATE AMINOTRANSFERASE"/>
    <property type="match status" value="1"/>
</dbReference>
<sequence length="397" mass="44644">MNSTKINRRDWLKKGVLTMAGMAMMPHDIWAKTVAQAQLENRPFLFENKFEFNEFTPPVGYNEPKIKAILRANENPYGPPPLAAQAFKDDVFSGNRYAWQTLNALIDVIAEKENVSKDQIIMAPGSSDLLEKAAMVFFQKGGNVISADPSYMSLMIVSQAVGGEWKSYKLLEDYQHDLDAMEAGIDENTKLIYICNPNNPSGSVTNAQRLRDFCRRVSKKVPVFVDEAYIELSDNGIKDSVVDLVSEGHDVMVARTFSKIHGMAGLRIGYLVGKKETLNKINDITRAGMGITGPSIMAAKTSLEGSEFLDMCKTKIAEARAYTQAYLDRHGYYYIPSQTNFMIFEIPMEGNTFLEKIYSKQVAVRAFKFWGKNWCRVSMGTMDEMTMFTAAMDEIFA</sequence>
<feature type="domain" description="Aminotransferase class I/classII large" evidence="5">
    <location>
        <begin position="69"/>
        <end position="387"/>
    </location>
</feature>
<dbReference type="InterPro" id="IPR050106">
    <property type="entry name" value="HistidinolP_aminotransfase"/>
</dbReference>
<keyword evidence="3 6" id="KW-0808">Transferase</keyword>
<dbReference type="EC" id="2.6.1.9" evidence="6"/>
<dbReference type="InterPro" id="IPR004839">
    <property type="entry name" value="Aminotransferase_I/II_large"/>
</dbReference>
<proteinExistence type="inferred from homology"/>
<organism evidence="6 7">
    <name type="scientific">Gaetbulibacter aestuarii</name>
    <dbReference type="NCBI Taxonomy" id="1502358"/>
    <lineage>
        <taxon>Bacteria</taxon>
        <taxon>Pseudomonadati</taxon>
        <taxon>Bacteroidota</taxon>
        <taxon>Flavobacteriia</taxon>
        <taxon>Flavobacteriales</taxon>
        <taxon>Flavobacteriaceae</taxon>
        <taxon>Gaetbulibacter</taxon>
    </lineage>
</organism>
<evidence type="ECO:0000313" key="7">
    <source>
        <dbReference type="Proteomes" id="UP001610100"/>
    </source>
</evidence>
<name>A0ABW7N1W6_9FLAO</name>
<evidence type="ECO:0000256" key="4">
    <source>
        <dbReference type="ARBA" id="ARBA00022898"/>
    </source>
</evidence>
<dbReference type="SUPFAM" id="SSF53383">
    <property type="entry name" value="PLP-dependent transferases"/>
    <property type="match status" value="1"/>
</dbReference>
<keyword evidence="7" id="KW-1185">Reference proteome</keyword>
<dbReference type="Gene3D" id="3.90.1150.10">
    <property type="entry name" value="Aspartate Aminotransferase, domain 1"/>
    <property type="match status" value="1"/>
</dbReference>
<dbReference type="Pfam" id="PF00155">
    <property type="entry name" value="Aminotran_1_2"/>
    <property type="match status" value="1"/>
</dbReference>
<dbReference type="InterPro" id="IPR015424">
    <property type="entry name" value="PyrdxlP-dep_Trfase"/>
</dbReference>
<dbReference type="InterPro" id="IPR015422">
    <property type="entry name" value="PyrdxlP-dep_Trfase_small"/>
</dbReference>